<protein>
    <recommendedName>
        <fullName evidence="11">O-acyltransferase</fullName>
    </recommendedName>
</protein>
<dbReference type="PIRSF" id="PIRSF000439">
    <property type="entry name" value="Oat_ACAT_DAG_ARE"/>
    <property type="match status" value="1"/>
</dbReference>
<feature type="transmembrane region" description="Helical" evidence="14">
    <location>
        <begin position="214"/>
        <end position="236"/>
    </location>
</feature>
<keyword evidence="5 11" id="KW-0808">Transferase</keyword>
<evidence type="ECO:0000256" key="9">
    <source>
        <dbReference type="ARBA" id="ARBA00023136"/>
    </source>
</evidence>
<feature type="transmembrane region" description="Helical" evidence="14">
    <location>
        <begin position="183"/>
        <end position="202"/>
    </location>
</feature>
<gene>
    <name evidence="15" type="ORF">SSX86_009784</name>
</gene>
<dbReference type="GO" id="GO:0019432">
    <property type="term" value="P:triglyceride biosynthetic process"/>
    <property type="evidence" value="ECO:0007669"/>
    <property type="project" value="InterPro"/>
</dbReference>
<feature type="compositionally biased region" description="Low complexity" evidence="13">
    <location>
        <begin position="52"/>
        <end position="61"/>
    </location>
</feature>
<feature type="transmembrane region" description="Helical" evidence="14">
    <location>
        <begin position="377"/>
        <end position="399"/>
    </location>
</feature>
<evidence type="ECO:0000256" key="7">
    <source>
        <dbReference type="ARBA" id="ARBA00022824"/>
    </source>
</evidence>
<dbReference type="GO" id="GO:0004144">
    <property type="term" value="F:diacylglycerol O-acyltransferase activity"/>
    <property type="evidence" value="ECO:0007669"/>
    <property type="project" value="InterPro"/>
</dbReference>
<evidence type="ECO:0000256" key="10">
    <source>
        <dbReference type="ARBA" id="ARBA00023315"/>
    </source>
</evidence>
<feature type="transmembrane region" description="Helical" evidence="14">
    <location>
        <begin position="419"/>
        <end position="440"/>
    </location>
</feature>
<comment type="pathway">
    <text evidence="2">Glycerolipid metabolism; triacylglycerol biosynthesis.</text>
</comment>
<evidence type="ECO:0000256" key="14">
    <source>
        <dbReference type="SAM" id="Phobius"/>
    </source>
</evidence>
<proteinExistence type="inferred from homology"/>
<dbReference type="GO" id="GO:0005789">
    <property type="term" value="C:endoplasmic reticulum membrane"/>
    <property type="evidence" value="ECO:0007669"/>
    <property type="project" value="UniProtKB-SubCell"/>
</dbReference>
<evidence type="ECO:0000256" key="2">
    <source>
        <dbReference type="ARBA" id="ARBA00004771"/>
    </source>
</evidence>
<evidence type="ECO:0000256" key="11">
    <source>
        <dbReference type="PIRNR" id="PIRNR000439"/>
    </source>
</evidence>
<feature type="transmembrane region" description="Helical" evidence="14">
    <location>
        <begin position="242"/>
        <end position="260"/>
    </location>
</feature>
<feature type="transmembrane region" description="Helical" evidence="14">
    <location>
        <begin position="142"/>
        <end position="163"/>
    </location>
</feature>
<evidence type="ECO:0000313" key="15">
    <source>
        <dbReference type="EMBL" id="KAK9071216.1"/>
    </source>
</evidence>
<dbReference type="InterPro" id="IPR027251">
    <property type="entry name" value="Diacylglycerol_acylTrfase1"/>
</dbReference>
<dbReference type="EMBL" id="JBCNJP010000011">
    <property type="protein sequence ID" value="KAK9071216.1"/>
    <property type="molecule type" value="Genomic_DNA"/>
</dbReference>
<dbReference type="Pfam" id="PF03062">
    <property type="entry name" value="MBOAT"/>
    <property type="match status" value="2"/>
</dbReference>
<keyword evidence="9 11" id="KW-0472">Membrane</keyword>
<keyword evidence="10 11" id="KW-0012">Acyltransferase</keyword>
<feature type="transmembrane region" description="Helical" evidence="14">
    <location>
        <begin position="502"/>
        <end position="522"/>
    </location>
</feature>
<evidence type="ECO:0000256" key="1">
    <source>
        <dbReference type="ARBA" id="ARBA00004477"/>
    </source>
</evidence>
<feature type="transmembrane region" description="Helical" evidence="14">
    <location>
        <begin position="446"/>
        <end position="470"/>
    </location>
</feature>
<comment type="similarity">
    <text evidence="4 11">Belongs to the membrane-bound acyltransferase family. Sterol o-acyltransferase subfamily.</text>
</comment>
<keyword evidence="8 14" id="KW-1133">Transmembrane helix</keyword>
<feature type="transmembrane region" description="Helical" evidence="14">
    <location>
        <begin position="559"/>
        <end position="579"/>
    </location>
</feature>
<dbReference type="InterPro" id="IPR014371">
    <property type="entry name" value="Oat_ACAT_DAG_ARE"/>
</dbReference>
<dbReference type="Proteomes" id="UP001408789">
    <property type="component" value="Unassembled WGS sequence"/>
</dbReference>
<evidence type="ECO:0000256" key="3">
    <source>
        <dbReference type="ARBA" id="ARBA00005189"/>
    </source>
</evidence>
<comment type="subcellular location">
    <subcellularLocation>
        <location evidence="1 11">Endoplasmic reticulum membrane</location>
        <topology evidence="1 11">Multi-pass membrane protein</topology>
    </subcellularLocation>
</comment>
<dbReference type="InterPro" id="IPR004299">
    <property type="entry name" value="MBOAT_fam"/>
</dbReference>
<dbReference type="GO" id="GO:0009941">
    <property type="term" value="C:chloroplast envelope"/>
    <property type="evidence" value="ECO:0007669"/>
    <property type="project" value="TreeGrafter"/>
</dbReference>
<dbReference type="PANTHER" id="PTHR10408">
    <property type="entry name" value="STEROL O-ACYLTRANSFERASE"/>
    <property type="match status" value="1"/>
</dbReference>
<evidence type="ECO:0000256" key="13">
    <source>
        <dbReference type="SAM" id="MobiDB-lite"/>
    </source>
</evidence>
<sequence>MALLDTPDIIGDTTTATAIRGEVRRRKSAKPDAGIGTGIGIGIGIGEGLYDSSSSSRTNSSEDGESLNNGFNGTGEEQIRAGGEAREESRGNEEKVDQGGVKMEGETSVLRYAYRPSSSAHRRIKESPLSSDAIFKQSHAGLFNLCIVVLVAVNGRLIIENLMKYGLLINSNFWFSSRSLRDWPLLMCCLSLLLFPLTAYVVEKLAWRKRISDPVVITLHVLITTTAILYPVFVILRFDSAVLSGVSLMLCACINWLKLTSFVHTNYDMRSLVNSTDKRDAESRSSNIELFYDADFKSLIYFMVAPTLCYQISYPRTAFIRKGWVLRQLIKLIIFTGLMGFIIEQYINPIVKNSRHPLKGDILYAIERVLKLSVPNLYVWLCMFYCFFHLWLNILAELLRFGDREFYKDWWNAQTIEEVSDLLTIIISILILFSSALLQFFADSAIFSYVLHVCCSSIGDYGICTFHLLVMLKKQYFSLPVHKWIVRHLYFPCLRNGIPKGAAILIAFFMSAVFHELCIAVPCHIFKFWAFIGIMFQVPLVLLTNYLQNKFQNSMVGNIIFWCFFSILGQPMCVLLYYHDVMNQKVNSK</sequence>
<feature type="compositionally biased region" description="Basic and acidic residues" evidence="13">
    <location>
        <begin position="77"/>
        <end position="97"/>
    </location>
</feature>
<keyword evidence="16" id="KW-1185">Reference proteome</keyword>
<feature type="transmembrane region" description="Helical" evidence="14">
    <location>
        <begin position="528"/>
        <end position="547"/>
    </location>
</feature>
<evidence type="ECO:0000256" key="8">
    <source>
        <dbReference type="ARBA" id="ARBA00022989"/>
    </source>
</evidence>
<feature type="transmembrane region" description="Helical" evidence="14">
    <location>
        <begin position="329"/>
        <end position="347"/>
    </location>
</feature>
<reference evidence="15 16" key="1">
    <citation type="submission" date="2024-04" db="EMBL/GenBank/DDBJ databases">
        <title>The reference genome of an endangered Asteraceae, Deinandra increscens subsp. villosa, native to the Central Coast of California.</title>
        <authorList>
            <person name="Guilliams M."/>
            <person name="Hasenstab-Lehman K."/>
            <person name="Meyer R."/>
            <person name="Mcevoy S."/>
        </authorList>
    </citation>
    <scope>NUCLEOTIDE SEQUENCE [LARGE SCALE GENOMIC DNA]</scope>
    <source>
        <tissue evidence="15">Leaf</tissue>
    </source>
</reference>
<feature type="region of interest" description="Disordered" evidence="13">
    <location>
        <begin position="51"/>
        <end position="101"/>
    </location>
</feature>
<evidence type="ECO:0000256" key="5">
    <source>
        <dbReference type="ARBA" id="ARBA00022679"/>
    </source>
</evidence>
<dbReference type="AlphaFoldDB" id="A0AAP0D9U1"/>
<comment type="caution">
    <text evidence="15">The sequence shown here is derived from an EMBL/GenBank/DDBJ whole genome shotgun (WGS) entry which is preliminary data.</text>
</comment>
<keyword evidence="6 14" id="KW-0812">Transmembrane</keyword>
<name>A0AAP0D9U1_9ASTR</name>
<organism evidence="15 16">
    <name type="scientific">Deinandra increscens subsp. villosa</name>
    <dbReference type="NCBI Taxonomy" id="3103831"/>
    <lineage>
        <taxon>Eukaryota</taxon>
        <taxon>Viridiplantae</taxon>
        <taxon>Streptophyta</taxon>
        <taxon>Embryophyta</taxon>
        <taxon>Tracheophyta</taxon>
        <taxon>Spermatophyta</taxon>
        <taxon>Magnoliopsida</taxon>
        <taxon>eudicotyledons</taxon>
        <taxon>Gunneridae</taxon>
        <taxon>Pentapetalae</taxon>
        <taxon>asterids</taxon>
        <taxon>campanulids</taxon>
        <taxon>Asterales</taxon>
        <taxon>Asteraceae</taxon>
        <taxon>Asteroideae</taxon>
        <taxon>Heliantheae alliance</taxon>
        <taxon>Madieae</taxon>
        <taxon>Madiinae</taxon>
        <taxon>Deinandra</taxon>
    </lineage>
</organism>
<comment type="pathway">
    <text evidence="3">Lipid metabolism.</text>
</comment>
<keyword evidence="7 11" id="KW-0256">Endoplasmic reticulum</keyword>
<dbReference type="PANTHER" id="PTHR10408:SF7">
    <property type="entry name" value="DIACYLGLYCEROL O-ACYLTRANSFERASE 1"/>
    <property type="match status" value="1"/>
</dbReference>
<evidence type="ECO:0000313" key="16">
    <source>
        <dbReference type="Proteomes" id="UP001408789"/>
    </source>
</evidence>
<dbReference type="PIRSF" id="PIRSF500231">
    <property type="entry name" value="Oat_dag"/>
    <property type="match status" value="1"/>
</dbReference>
<evidence type="ECO:0000256" key="4">
    <source>
        <dbReference type="ARBA" id="ARBA00009010"/>
    </source>
</evidence>
<evidence type="ECO:0000256" key="6">
    <source>
        <dbReference type="ARBA" id="ARBA00022692"/>
    </source>
</evidence>
<evidence type="ECO:0000256" key="12">
    <source>
        <dbReference type="PIRSR" id="PIRSR000439-1"/>
    </source>
</evidence>
<accession>A0AAP0D9U1</accession>
<feature type="active site" evidence="12">
    <location>
        <position position="515"/>
    </location>
</feature>